<evidence type="ECO:0000313" key="3">
    <source>
        <dbReference type="EMBL" id="KAF2903470.1"/>
    </source>
</evidence>
<keyword evidence="1" id="KW-0547">Nucleotide-binding</keyword>
<dbReference type="GO" id="GO:0005524">
    <property type="term" value="F:ATP binding"/>
    <property type="evidence" value="ECO:0007669"/>
    <property type="project" value="UniProtKB-KW"/>
</dbReference>
<gene>
    <name evidence="3" type="ORF">ILUMI_02704</name>
</gene>
<proteinExistence type="predicted"/>
<evidence type="ECO:0000256" key="2">
    <source>
        <dbReference type="ARBA" id="ARBA00022840"/>
    </source>
</evidence>
<dbReference type="InterPro" id="IPR027417">
    <property type="entry name" value="P-loop_NTPase"/>
</dbReference>
<evidence type="ECO:0000313" key="4">
    <source>
        <dbReference type="Proteomes" id="UP000801492"/>
    </source>
</evidence>
<organism evidence="3 4">
    <name type="scientific">Ignelater luminosus</name>
    <name type="common">Cucubano</name>
    <name type="synonym">Pyrophorus luminosus</name>
    <dbReference type="NCBI Taxonomy" id="2038154"/>
    <lineage>
        <taxon>Eukaryota</taxon>
        <taxon>Metazoa</taxon>
        <taxon>Ecdysozoa</taxon>
        <taxon>Arthropoda</taxon>
        <taxon>Hexapoda</taxon>
        <taxon>Insecta</taxon>
        <taxon>Pterygota</taxon>
        <taxon>Neoptera</taxon>
        <taxon>Endopterygota</taxon>
        <taxon>Coleoptera</taxon>
        <taxon>Polyphaga</taxon>
        <taxon>Elateriformia</taxon>
        <taxon>Elateroidea</taxon>
        <taxon>Elateridae</taxon>
        <taxon>Agrypninae</taxon>
        <taxon>Pyrophorini</taxon>
        <taxon>Ignelater</taxon>
    </lineage>
</organism>
<reference evidence="3" key="1">
    <citation type="submission" date="2019-08" db="EMBL/GenBank/DDBJ databases">
        <title>The genome of the North American firefly Photinus pyralis.</title>
        <authorList>
            <consortium name="Photinus pyralis genome working group"/>
            <person name="Fallon T.R."/>
            <person name="Sander Lower S.E."/>
            <person name="Weng J.-K."/>
        </authorList>
    </citation>
    <scope>NUCLEOTIDE SEQUENCE</scope>
    <source>
        <strain evidence="3">TRF0915ILg1</strain>
        <tissue evidence="3">Whole body</tissue>
    </source>
</reference>
<keyword evidence="4" id="KW-1185">Reference proteome</keyword>
<keyword evidence="2" id="KW-0067">ATP-binding</keyword>
<name>A0A8K0DC36_IGNLU</name>
<dbReference type="EMBL" id="VTPC01001018">
    <property type="protein sequence ID" value="KAF2903470.1"/>
    <property type="molecule type" value="Genomic_DNA"/>
</dbReference>
<dbReference type="AlphaFoldDB" id="A0A8K0DC36"/>
<sequence length="263" mass="31051">MSKICLVVLMGLPGAGKTSLCNQLIKSLESNESYKTYTIEFDMLMQITDENCYKELRKQVYASTEHIVESINSLLNEQNKYVIFIDDNMYYKSMRYEYYKLARKYETSFLQIHINILLETAISRNRKREQKHQVPKSVIQDMASKFEVPGKEHWELNLITLHTPFEFSTEIFDEFVTLLTKCFDKPVYKKIDPKTGTLPQSRLQNIDILLRKIVHSRLAVDKTKVPLYILKRKEIYKAIKNNEIPIDEALSPFEMYNYLESLF</sequence>
<dbReference type="InterPro" id="IPR052648">
    <property type="entry name" value="Ser-tRNA(Sec)_kinase"/>
</dbReference>
<evidence type="ECO:0000256" key="1">
    <source>
        <dbReference type="ARBA" id="ARBA00022741"/>
    </source>
</evidence>
<dbReference type="GO" id="GO:0016301">
    <property type="term" value="F:kinase activity"/>
    <property type="evidence" value="ECO:0007669"/>
    <property type="project" value="TreeGrafter"/>
</dbReference>
<dbReference type="PANTHER" id="PTHR20873">
    <property type="entry name" value="L-SERYL-TRNA(SEC) KINASE"/>
    <property type="match status" value="1"/>
</dbReference>
<dbReference type="InterPro" id="IPR013641">
    <property type="entry name" value="KTI12/PSTK"/>
</dbReference>
<dbReference type="Gene3D" id="3.40.50.300">
    <property type="entry name" value="P-loop containing nucleotide triphosphate hydrolases"/>
    <property type="match status" value="1"/>
</dbReference>
<dbReference type="PANTHER" id="PTHR20873:SF0">
    <property type="entry name" value="L-SERYL-TRNA(SEC) KINASE"/>
    <property type="match status" value="1"/>
</dbReference>
<dbReference type="SUPFAM" id="SSF52540">
    <property type="entry name" value="P-loop containing nucleoside triphosphate hydrolases"/>
    <property type="match status" value="1"/>
</dbReference>
<protein>
    <recommendedName>
        <fullName evidence="5">L-seryl-tRNA(Sec) kinase</fullName>
    </recommendedName>
</protein>
<evidence type="ECO:0008006" key="5">
    <source>
        <dbReference type="Google" id="ProtNLM"/>
    </source>
</evidence>
<accession>A0A8K0DC36</accession>
<dbReference type="GO" id="GO:0000049">
    <property type="term" value="F:tRNA binding"/>
    <property type="evidence" value="ECO:0007669"/>
    <property type="project" value="TreeGrafter"/>
</dbReference>
<dbReference type="Proteomes" id="UP000801492">
    <property type="component" value="Unassembled WGS sequence"/>
</dbReference>
<dbReference type="OrthoDB" id="9972657at2759"/>
<comment type="caution">
    <text evidence="3">The sequence shown here is derived from an EMBL/GenBank/DDBJ whole genome shotgun (WGS) entry which is preliminary data.</text>
</comment>
<dbReference type="Pfam" id="PF08433">
    <property type="entry name" value="KTI12"/>
    <property type="match status" value="1"/>
</dbReference>